<sequence length="488" mass="52822">MSQKVGRVSPGKWIALIVAAFCMLATGFVPPPEGLSQSGFQVLGIMIGASILFLSWGTGWPSMATIFAFLTVPALNANQIFSATFGNGTLIFLMFTFMLAGCLIQSGVAKRVSVWFLTNKLARRSPWWTVAMLLIANFVISLFLSSATTFMIMFPIVEEMLRVCGVTKEKKAPIATALILGVLVTGLLSNGGNPIAHAMTLQGFSFYEGYAGQPMDFFTYCVICTPVTIVACILFFLLLRFVWRPDMSALTNIDYDALSAGLGQMSKKEKWSAVFYLLCVLFWLLPGLTQYIWPAASEAFFSKVQQCLPPLLALFLMNFIKVDGSPIFEWKDAVGSVNWNILLFMASIMGLGAFMGNADLGITTWLSSIFSPIFANVSPTIFILVILLFVTILCNFCTASVPLSIAFAIAMPLCQGIYAGQINPVVMASLATVLASCAWSTAPSSPISAISYGSGWVRPGDMIKWGFITSMLCVLTAMTVGLAIGNAF</sequence>
<dbReference type="Pfam" id="PF00939">
    <property type="entry name" value="Na_sulph_symp"/>
    <property type="match status" value="1"/>
</dbReference>
<gene>
    <name evidence="6" type="ORF">IAD36_03270</name>
</gene>
<feature type="transmembrane region" description="Helical" evidence="5">
    <location>
        <begin position="341"/>
        <end position="362"/>
    </location>
</feature>
<name>A0A9D1IZ79_9FIRM</name>
<evidence type="ECO:0000256" key="5">
    <source>
        <dbReference type="SAM" id="Phobius"/>
    </source>
</evidence>
<feature type="transmembrane region" description="Helical" evidence="5">
    <location>
        <begin position="273"/>
        <end position="293"/>
    </location>
</feature>
<dbReference type="InterPro" id="IPR001898">
    <property type="entry name" value="SLC13A/DASS"/>
</dbReference>
<reference evidence="6" key="1">
    <citation type="submission" date="2020-10" db="EMBL/GenBank/DDBJ databases">
        <authorList>
            <person name="Gilroy R."/>
        </authorList>
    </citation>
    <scope>NUCLEOTIDE SEQUENCE</scope>
    <source>
        <strain evidence="6">ChiGjej3B3-7149</strain>
    </source>
</reference>
<keyword evidence="2 5" id="KW-0812">Transmembrane</keyword>
<feature type="transmembrane region" description="Helical" evidence="5">
    <location>
        <begin position="462"/>
        <end position="484"/>
    </location>
</feature>
<feature type="transmembrane region" description="Helical" evidence="5">
    <location>
        <begin position="84"/>
        <end position="107"/>
    </location>
</feature>
<feature type="transmembrane region" description="Helical" evidence="5">
    <location>
        <begin position="12"/>
        <end position="30"/>
    </location>
</feature>
<comment type="subcellular location">
    <subcellularLocation>
        <location evidence="1">Membrane</location>
        <topology evidence="1">Multi-pass membrane protein</topology>
    </subcellularLocation>
</comment>
<dbReference type="EMBL" id="DVHH01000081">
    <property type="protein sequence ID" value="HIR54609.1"/>
    <property type="molecule type" value="Genomic_DNA"/>
</dbReference>
<evidence type="ECO:0000256" key="4">
    <source>
        <dbReference type="ARBA" id="ARBA00023136"/>
    </source>
</evidence>
<feature type="transmembrane region" description="Helical" evidence="5">
    <location>
        <begin position="174"/>
        <end position="197"/>
    </location>
</feature>
<keyword evidence="4 5" id="KW-0472">Membrane</keyword>
<evidence type="ECO:0000256" key="3">
    <source>
        <dbReference type="ARBA" id="ARBA00022989"/>
    </source>
</evidence>
<evidence type="ECO:0000256" key="1">
    <source>
        <dbReference type="ARBA" id="ARBA00004141"/>
    </source>
</evidence>
<feature type="transmembrane region" description="Helical" evidence="5">
    <location>
        <begin position="217"/>
        <end position="239"/>
    </location>
</feature>
<organism evidence="6 7">
    <name type="scientific">Candidatus Scatomorpha intestinigallinarum</name>
    <dbReference type="NCBI Taxonomy" id="2840923"/>
    <lineage>
        <taxon>Bacteria</taxon>
        <taxon>Bacillati</taxon>
        <taxon>Bacillota</taxon>
        <taxon>Clostridia</taxon>
        <taxon>Eubacteriales</taxon>
        <taxon>Candidatus Scatomorpha</taxon>
    </lineage>
</organism>
<dbReference type="GO" id="GO:0022857">
    <property type="term" value="F:transmembrane transporter activity"/>
    <property type="evidence" value="ECO:0007669"/>
    <property type="project" value="InterPro"/>
</dbReference>
<dbReference type="AlphaFoldDB" id="A0A9D1IZ79"/>
<dbReference type="PANTHER" id="PTHR10283">
    <property type="entry name" value="SOLUTE CARRIER FAMILY 13 MEMBER"/>
    <property type="match status" value="1"/>
</dbReference>
<proteinExistence type="predicted"/>
<feature type="transmembrane region" description="Helical" evidence="5">
    <location>
        <begin position="127"/>
        <end position="154"/>
    </location>
</feature>
<dbReference type="GO" id="GO:0005886">
    <property type="term" value="C:plasma membrane"/>
    <property type="evidence" value="ECO:0007669"/>
    <property type="project" value="TreeGrafter"/>
</dbReference>
<protein>
    <submittedName>
        <fullName evidence="6">Anion permease</fullName>
    </submittedName>
</protein>
<comment type="caution">
    <text evidence="6">The sequence shown here is derived from an EMBL/GenBank/DDBJ whole genome shotgun (WGS) entry which is preliminary data.</text>
</comment>
<dbReference type="PANTHER" id="PTHR10283:SF125">
    <property type="entry name" value="MG(2+)_CITRATE COMPLEX SECONDARY TRANSPORTER"/>
    <property type="match status" value="1"/>
</dbReference>
<dbReference type="Proteomes" id="UP000824238">
    <property type="component" value="Unassembled WGS sequence"/>
</dbReference>
<feature type="transmembrane region" description="Helical" evidence="5">
    <location>
        <begin position="42"/>
        <end position="72"/>
    </location>
</feature>
<accession>A0A9D1IZ79</accession>
<reference evidence="6" key="2">
    <citation type="journal article" date="2021" name="PeerJ">
        <title>Extensive microbial diversity within the chicken gut microbiome revealed by metagenomics and culture.</title>
        <authorList>
            <person name="Gilroy R."/>
            <person name="Ravi A."/>
            <person name="Getino M."/>
            <person name="Pursley I."/>
            <person name="Horton D.L."/>
            <person name="Alikhan N.F."/>
            <person name="Baker D."/>
            <person name="Gharbi K."/>
            <person name="Hall N."/>
            <person name="Watson M."/>
            <person name="Adriaenssens E.M."/>
            <person name="Foster-Nyarko E."/>
            <person name="Jarju S."/>
            <person name="Secka A."/>
            <person name="Antonio M."/>
            <person name="Oren A."/>
            <person name="Chaudhuri R.R."/>
            <person name="La Ragione R."/>
            <person name="Hildebrand F."/>
            <person name="Pallen M.J."/>
        </authorList>
    </citation>
    <scope>NUCLEOTIDE SEQUENCE</scope>
    <source>
        <strain evidence="6">ChiGjej3B3-7149</strain>
    </source>
</reference>
<keyword evidence="3 5" id="KW-1133">Transmembrane helix</keyword>
<evidence type="ECO:0000256" key="2">
    <source>
        <dbReference type="ARBA" id="ARBA00022692"/>
    </source>
</evidence>
<evidence type="ECO:0000313" key="6">
    <source>
        <dbReference type="EMBL" id="HIR54609.1"/>
    </source>
</evidence>
<feature type="transmembrane region" description="Helical" evidence="5">
    <location>
        <begin position="299"/>
        <end position="320"/>
    </location>
</feature>
<evidence type="ECO:0000313" key="7">
    <source>
        <dbReference type="Proteomes" id="UP000824238"/>
    </source>
</evidence>
<feature type="transmembrane region" description="Helical" evidence="5">
    <location>
        <begin position="382"/>
        <end position="410"/>
    </location>
</feature>